<gene>
    <name evidence="1" type="ORF">S03H2_37001</name>
</gene>
<organism evidence="1">
    <name type="scientific">marine sediment metagenome</name>
    <dbReference type="NCBI Taxonomy" id="412755"/>
    <lineage>
        <taxon>unclassified sequences</taxon>
        <taxon>metagenomes</taxon>
        <taxon>ecological metagenomes</taxon>
    </lineage>
</organism>
<dbReference type="EMBL" id="BARU01022743">
    <property type="protein sequence ID" value="GAH60123.1"/>
    <property type="molecule type" value="Genomic_DNA"/>
</dbReference>
<proteinExistence type="predicted"/>
<evidence type="ECO:0000313" key="1">
    <source>
        <dbReference type="EMBL" id="GAH60123.1"/>
    </source>
</evidence>
<reference evidence="1" key="1">
    <citation type="journal article" date="2014" name="Front. Microbiol.">
        <title>High frequency of phylogenetically diverse reductive dehalogenase-homologous genes in deep subseafloor sedimentary metagenomes.</title>
        <authorList>
            <person name="Kawai M."/>
            <person name="Futagami T."/>
            <person name="Toyoda A."/>
            <person name="Takaki Y."/>
            <person name="Nishi S."/>
            <person name="Hori S."/>
            <person name="Arai W."/>
            <person name="Tsubouchi T."/>
            <person name="Morono Y."/>
            <person name="Uchiyama I."/>
            <person name="Ito T."/>
            <person name="Fujiyama A."/>
            <person name="Inagaki F."/>
            <person name="Takami H."/>
        </authorList>
    </citation>
    <scope>NUCLEOTIDE SEQUENCE</scope>
    <source>
        <strain evidence="1">Expedition CK06-06</strain>
    </source>
</reference>
<name>X1IRF8_9ZZZZ</name>
<feature type="non-terminal residue" evidence="1">
    <location>
        <position position="1"/>
    </location>
</feature>
<protein>
    <submittedName>
        <fullName evidence="1">Uncharacterized protein</fullName>
    </submittedName>
</protein>
<dbReference type="AlphaFoldDB" id="X1IRF8"/>
<sequence length="68" mass="7575">DGKLNGGNYTDCMLTHKDNLIIGIHRDIEMETERSAADKATYFFYSLRADLAIENVNAIVLIKSLTIG</sequence>
<accession>X1IRF8</accession>
<comment type="caution">
    <text evidence="1">The sequence shown here is derived from an EMBL/GenBank/DDBJ whole genome shotgun (WGS) entry which is preliminary data.</text>
</comment>